<evidence type="ECO:0000256" key="4">
    <source>
        <dbReference type="SAM" id="Phobius"/>
    </source>
</evidence>
<evidence type="ECO:0000256" key="2">
    <source>
        <dbReference type="ARBA" id="ARBA00022801"/>
    </source>
</evidence>
<dbReference type="InterPro" id="IPR001764">
    <property type="entry name" value="Glyco_hydro_3_N"/>
</dbReference>
<dbReference type="PANTHER" id="PTHR42715:SF10">
    <property type="entry name" value="BETA-GLUCOSIDASE"/>
    <property type="match status" value="1"/>
</dbReference>
<protein>
    <submittedName>
        <fullName evidence="6">Glycosyl hydrolase</fullName>
    </submittedName>
</protein>
<comment type="caution">
    <text evidence="6">The sequence shown here is derived from an EMBL/GenBank/DDBJ whole genome shotgun (WGS) entry which is preliminary data.</text>
</comment>
<keyword evidence="2 6" id="KW-0378">Hydrolase</keyword>
<dbReference type="GO" id="GO:0005975">
    <property type="term" value="P:carbohydrate metabolic process"/>
    <property type="evidence" value="ECO:0007669"/>
    <property type="project" value="InterPro"/>
</dbReference>
<dbReference type="Proteomes" id="UP000713596">
    <property type="component" value="Unassembled WGS sequence"/>
</dbReference>
<proteinExistence type="inferred from homology"/>
<feature type="region of interest" description="Disordered" evidence="3">
    <location>
        <begin position="65"/>
        <end position="87"/>
    </location>
</feature>
<reference evidence="6" key="2">
    <citation type="submission" date="2021-04" db="EMBL/GenBank/DDBJ databases">
        <authorList>
            <person name="Gilroy R."/>
        </authorList>
    </citation>
    <scope>NUCLEOTIDE SEQUENCE</scope>
    <source>
        <strain evidence="6">B5_2728</strain>
    </source>
</reference>
<dbReference type="EMBL" id="JAHLFP010000065">
    <property type="protein sequence ID" value="MBU3806681.1"/>
    <property type="molecule type" value="Genomic_DNA"/>
</dbReference>
<dbReference type="SUPFAM" id="SSF51445">
    <property type="entry name" value="(Trans)glycosidases"/>
    <property type="match status" value="1"/>
</dbReference>
<feature type="non-terminal residue" evidence="6">
    <location>
        <position position="1"/>
    </location>
</feature>
<keyword evidence="4" id="KW-1133">Transmembrane helix</keyword>
<dbReference type="Pfam" id="PF00933">
    <property type="entry name" value="Glyco_hydro_3"/>
    <property type="match status" value="1"/>
</dbReference>
<organism evidence="6 7">
    <name type="scientific">Candidatus Allofournierella pullistercoris</name>
    <dbReference type="NCBI Taxonomy" id="2838597"/>
    <lineage>
        <taxon>Bacteria</taxon>
        <taxon>Bacillati</taxon>
        <taxon>Bacillota</taxon>
        <taxon>Clostridia</taxon>
        <taxon>Eubacteriales</taxon>
        <taxon>Oscillospiraceae</taxon>
        <taxon>Allofournierella</taxon>
    </lineage>
</organism>
<evidence type="ECO:0000259" key="5">
    <source>
        <dbReference type="Pfam" id="PF00933"/>
    </source>
</evidence>
<dbReference type="InterPro" id="IPR017853">
    <property type="entry name" value="GH"/>
</dbReference>
<dbReference type="AlphaFoldDB" id="A0A948WT42"/>
<keyword evidence="4" id="KW-0812">Transmembrane</keyword>
<dbReference type="InterPro" id="IPR050288">
    <property type="entry name" value="Cellulose_deg_GH3"/>
</dbReference>
<gene>
    <name evidence="6" type="ORF">H9882_07320</name>
</gene>
<feature type="transmembrane region" description="Helical" evidence="4">
    <location>
        <begin position="333"/>
        <end position="357"/>
    </location>
</feature>
<keyword evidence="4" id="KW-0472">Membrane</keyword>
<evidence type="ECO:0000313" key="6">
    <source>
        <dbReference type="EMBL" id="MBU3806681.1"/>
    </source>
</evidence>
<evidence type="ECO:0000256" key="1">
    <source>
        <dbReference type="ARBA" id="ARBA00005336"/>
    </source>
</evidence>
<evidence type="ECO:0000256" key="3">
    <source>
        <dbReference type="SAM" id="MobiDB-lite"/>
    </source>
</evidence>
<dbReference type="PANTHER" id="PTHR42715">
    <property type="entry name" value="BETA-GLUCOSIDASE"/>
    <property type="match status" value="1"/>
</dbReference>
<dbReference type="GO" id="GO:0004553">
    <property type="term" value="F:hydrolase activity, hydrolyzing O-glycosyl compounds"/>
    <property type="evidence" value="ECO:0007669"/>
    <property type="project" value="InterPro"/>
</dbReference>
<feature type="domain" description="Glycoside hydrolase family 3 N-terminal" evidence="5">
    <location>
        <begin position="128"/>
        <end position="259"/>
    </location>
</feature>
<dbReference type="InterPro" id="IPR036962">
    <property type="entry name" value="Glyco_hydro_3_N_sf"/>
</dbReference>
<name>A0A948WT42_9FIRM</name>
<accession>A0A948WT42</accession>
<dbReference type="Gene3D" id="3.20.20.300">
    <property type="entry name" value="Glycoside hydrolase, family 3, N-terminal domain"/>
    <property type="match status" value="1"/>
</dbReference>
<reference evidence="6" key="1">
    <citation type="journal article" date="2021" name="PeerJ">
        <title>Extensive microbial diversity within the chicken gut microbiome revealed by metagenomics and culture.</title>
        <authorList>
            <person name="Gilroy R."/>
            <person name="Ravi A."/>
            <person name="Getino M."/>
            <person name="Pursley I."/>
            <person name="Horton D.L."/>
            <person name="Alikhan N.F."/>
            <person name="Baker D."/>
            <person name="Gharbi K."/>
            <person name="Hall N."/>
            <person name="Watson M."/>
            <person name="Adriaenssens E.M."/>
            <person name="Foster-Nyarko E."/>
            <person name="Jarju S."/>
            <person name="Secka A."/>
            <person name="Antonio M."/>
            <person name="Oren A."/>
            <person name="Chaudhuri R.R."/>
            <person name="La Ragione R."/>
            <person name="Hildebrand F."/>
            <person name="Pallen M.J."/>
        </authorList>
    </citation>
    <scope>NUCLEOTIDE SEQUENCE</scope>
    <source>
        <strain evidence="6">B5_2728</strain>
    </source>
</reference>
<sequence length="369" mass="40124">DTMPVMGAENGLNLAQFVGVGLDETVTVEDNTFTWEDLLDQVKFAEMSKLVGQAYHSTAPVASVNKPVTKDENGPQGITATLTGGSSSTSYTSADLRAATFDDAITFAVGKSMGNDCLLANGKAYSGIYGPGVNIHRTPYSGRNFEYYSEDPFISGMACAQEVAGIQSKGVYVYMKHFALNDQETARDGISVWTNEQAAREIYLQAFEYPIQEADAMCVMTSFNRIGCIWAGGDRNLLTNILRGEWGMKGFALTDFSNNNSYMDVVQGLLAGGDAWDCNDANKWTPILNENKDNAPLVNAMRQATQRILYTVANSNAMNGVSPNMQVVEVITWWQIAFIACDVVFGALLITSIVMLVRTSRKNRSSAAS</sequence>
<evidence type="ECO:0000313" key="7">
    <source>
        <dbReference type="Proteomes" id="UP000713596"/>
    </source>
</evidence>
<dbReference type="PRINTS" id="PR00133">
    <property type="entry name" value="GLHYDRLASE3"/>
</dbReference>
<comment type="similarity">
    <text evidence="1">Belongs to the glycosyl hydrolase 3 family.</text>
</comment>